<protein>
    <recommendedName>
        <fullName evidence="2">PX domain-containing protein</fullName>
    </recommendedName>
</protein>
<dbReference type="SUPFAM" id="SSF64268">
    <property type="entry name" value="PX domain"/>
    <property type="match status" value="1"/>
</dbReference>
<dbReference type="Proteomes" id="UP000054560">
    <property type="component" value="Unassembled WGS sequence"/>
</dbReference>
<dbReference type="GeneID" id="25901800"/>
<feature type="domain" description="PX" evidence="2">
    <location>
        <begin position="304"/>
        <end position="449"/>
    </location>
</feature>
<evidence type="ECO:0000313" key="4">
    <source>
        <dbReference type="Proteomes" id="UP000054560"/>
    </source>
</evidence>
<feature type="compositionally biased region" description="Polar residues" evidence="1">
    <location>
        <begin position="79"/>
        <end position="91"/>
    </location>
</feature>
<feature type="region of interest" description="Disordered" evidence="1">
    <location>
        <begin position="336"/>
        <end position="357"/>
    </location>
</feature>
<organism evidence="3 4">
    <name type="scientific">Sphaeroforma arctica JP610</name>
    <dbReference type="NCBI Taxonomy" id="667725"/>
    <lineage>
        <taxon>Eukaryota</taxon>
        <taxon>Ichthyosporea</taxon>
        <taxon>Ichthyophonida</taxon>
        <taxon>Sphaeroforma</taxon>
    </lineage>
</organism>
<dbReference type="InterPro" id="IPR001683">
    <property type="entry name" value="PX_dom"/>
</dbReference>
<dbReference type="Gene3D" id="3.30.1520.10">
    <property type="entry name" value="Phox-like domain"/>
    <property type="match status" value="1"/>
</dbReference>
<evidence type="ECO:0000256" key="1">
    <source>
        <dbReference type="SAM" id="MobiDB-lite"/>
    </source>
</evidence>
<dbReference type="EMBL" id="KQ241646">
    <property type="protein sequence ID" value="KNC86573.1"/>
    <property type="molecule type" value="Genomic_DNA"/>
</dbReference>
<dbReference type="PROSITE" id="PS50195">
    <property type="entry name" value="PX"/>
    <property type="match status" value="1"/>
</dbReference>
<dbReference type="RefSeq" id="XP_014160475.1">
    <property type="nucleotide sequence ID" value="XM_014305000.1"/>
</dbReference>
<dbReference type="Pfam" id="PF00787">
    <property type="entry name" value="PX"/>
    <property type="match status" value="1"/>
</dbReference>
<sequence length="449" mass="49664">MLSDKMEASGAYDEVEDVKIFGGDSGSAETTDGSVTKDLKQMQINDTDKAIVSENSGEKVCQNEKSNAETYYIASASLASVPQSSTGTTKTEQNRKASTLHAVKSTQVNSVDDPLAMLRASVGASGTTVDISRDISDTIEPSLPSISPESSSKRKNRHAINADKQTSTHTRPSSIHKPTSVVRPRQTKWARDPTVAKPAQSYTSESAYDNERMNGAGDDDSVMPTHSKDSSRLSSDYGNEKDASSDSTSSKQQRSDRYNNGNGLTFSTDSDTESVERRKSIRSNVDTLTRKKAKYSITIPEWKRFENGTSGSMLAYLPMTSDVILYRVRVVVKRNAARTSSNTTTSSTSKSSESSQTPKKPKVVILYRSFSDFQALHAAIKEHYLTFCPQQQHTIPIPPQKEWLWKDHSNPGFLENRRVLLEQWLNSVCLLEYAEDCPKFKTFMMPSKA</sequence>
<feature type="region of interest" description="Disordered" evidence="1">
    <location>
        <begin position="79"/>
        <end position="100"/>
    </location>
</feature>
<keyword evidence="4" id="KW-1185">Reference proteome</keyword>
<accession>A0A0L0GEB8</accession>
<feature type="compositionally biased region" description="Polar residues" evidence="1">
    <location>
        <begin position="163"/>
        <end position="177"/>
    </location>
</feature>
<feature type="compositionally biased region" description="Low complexity" evidence="1">
    <location>
        <begin position="337"/>
        <end position="357"/>
    </location>
</feature>
<evidence type="ECO:0000313" key="3">
    <source>
        <dbReference type="EMBL" id="KNC86573.1"/>
    </source>
</evidence>
<feature type="region of interest" description="Disordered" evidence="1">
    <location>
        <begin position="1"/>
        <end position="33"/>
    </location>
</feature>
<proteinExistence type="predicted"/>
<evidence type="ECO:0000259" key="2">
    <source>
        <dbReference type="PROSITE" id="PS50195"/>
    </source>
</evidence>
<dbReference type="InterPro" id="IPR036871">
    <property type="entry name" value="PX_dom_sf"/>
</dbReference>
<dbReference type="CDD" id="cd06093">
    <property type="entry name" value="PX_domain"/>
    <property type="match status" value="1"/>
</dbReference>
<name>A0A0L0GEB8_9EUKA</name>
<feature type="region of interest" description="Disordered" evidence="1">
    <location>
        <begin position="123"/>
        <end position="281"/>
    </location>
</feature>
<dbReference type="AlphaFoldDB" id="A0A0L0GEB8"/>
<feature type="compositionally biased region" description="Low complexity" evidence="1">
    <location>
        <begin position="139"/>
        <end position="150"/>
    </location>
</feature>
<gene>
    <name evidence="3" type="ORF">SARC_01296</name>
</gene>
<feature type="compositionally biased region" description="Polar residues" evidence="1">
    <location>
        <begin position="258"/>
        <end position="269"/>
    </location>
</feature>
<dbReference type="GO" id="GO:0035091">
    <property type="term" value="F:phosphatidylinositol binding"/>
    <property type="evidence" value="ECO:0007669"/>
    <property type="project" value="InterPro"/>
</dbReference>
<reference evidence="3 4" key="1">
    <citation type="submission" date="2011-02" db="EMBL/GenBank/DDBJ databases">
        <title>The Genome Sequence of Sphaeroforma arctica JP610.</title>
        <authorList>
            <consortium name="The Broad Institute Genome Sequencing Platform"/>
            <person name="Russ C."/>
            <person name="Cuomo C."/>
            <person name="Young S.K."/>
            <person name="Zeng Q."/>
            <person name="Gargeya S."/>
            <person name="Alvarado L."/>
            <person name="Berlin A."/>
            <person name="Chapman S.B."/>
            <person name="Chen Z."/>
            <person name="Freedman E."/>
            <person name="Gellesch M."/>
            <person name="Goldberg J."/>
            <person name="Griggs A."/>
            <person name="Gujja S."/>
            <person name="Heilman E."/>
            <person name="Heiman D."/>
            <person name="Howarth C."/>
            <person name="Mehta T."/>
            <person name="Neiman D."/>
            <person name="Pearson M."/>
            <person name="Roberts A."/>
            <person name="Saif S."/>
            <person name="Shea T."/>
            <person name="Shenoy N."/>
            <person name="Sisk P."/>
            <person name="Stolte C."/>
            <person name="Sykes S."/>
            <person name="White J."/>
            <person name="Yandava C."/>
            <person name="Burger G."/>
            <person name="Gray M.W."/>
            <person name="Holland P.W.H."/>
            <person name="King N."/>
            <person name="Lang F.B.F."/>
            <person name="Roger A.J."/>
            <person name="Ruiz-Trillo I."/>
            <person name="Haas B."/>
            <person name="Nusbaum C."/>
            <person name="Birren B."/>
        </authorList>
    </citation>
    <scope>NUCLEOTIDE SEQUENCE [LARGE SCALE GENOMIC DNA]</scope>
    <source>
        <strain evidence="3 4">JP610</strain>
    </source>
</reference>